<name>A0A2A6ZZ00_9FIRM</name>
<gene>
    <name evidence="1" type="ORF">CGS55_09865</name>
</gene>
<dbReference type="AlphaFoldDB" id="A0A2A6ZZ00"/>
<proteinExistence type="predicted"/>
<dbReference type="EMBL" id="NMTV01000057">
    <property type="protein sequence ID" value="PDX72111.1"/>
    <property type="molecule type" value="Genomic_DNA"/>
</dbReference>
<accession>A0A2A6ZZ00</accession>
<protein>
    <submittedName>
        <fullName evidence="1">Uncharacterized protein</fullName>
    </submittedName>
</protein>
<reference evidence="1 2" key="1">
    <citation type="journal article" date="2017" name="Front. Microbiol.">
        <title>New Insights into the Diversity of the Genus Faecalibacterium.</title>
        <authorList>
            <person name="Benevides L."/>
            <person name="Burman S."/>
            <person name="Martin R."/>
            <person name="Robert V."/>
            <person name="Thomas M."/>
            <person name="Miquel S."/>
            <person name="Chain F."/>
            <person name="Sokol H."/>
            <person name="Bermudez-Humaran L.G."/>
            <person name="Morrison M."/>
            <person name="Langella P."/>
            <person name="Azevedo V.A."/>
            <person name="Chatel J.M."/>
            <person name="Soares S."/>
        </authorList>
    </citation>
    <scope>NUCLEOTIDE SEQUENCE [LARGE SCALE GENOMIC DNA]</scope>
    <source>
        <strain evidence="1 2">CNCM I 4546</strain>
    </source>
</reference>
<evidence type="ECO:0000313" key="1">
    <source>
        <dbReference type="EMBL" id="PDX72111.1"/>
    </source>
</evidence>
<organism evidence="1 2">
    <name type="scientific">Faecalibacterium prausnitzii</name>
    <dbReference type="NCBI Taxonomy" id="853"/>
    <lineage>
        <taxon>Bacteria</taxon>
        <taxon>Bacillati</taxon>
        <taxon>Bacillota</taxon>
        <taxon>Clostridia</taxon>
        <taxon>Eubacteriales</taxon>
        <taxon>Oscillospiraceae</taxon>
        <taxon>Faecalibacterium</taxon>
    </lineage>
</organism>
<sequence>MKNYFEVKKNIVLTGNSRIFNNWAEHSSITADDFIVALEWVCDDPLDANGMLTREIALAPDGIVKLRRINDHHTGITSFYKFEGDNGGENGKLGTIWGGEIFDDGFMRKISLSAKDRV</sequence>
<dbReference type="RefSeq" id="WP_097783403.1">
    <property type="nucleotide sequence ID" value="NZ_JAWHPS010000001.1"/>
</dbReference>
<evidence type="ECO:0000313" key="2">
    <source>
        <dbReference type="Proteomes" id="UP000219901"/>
    </source>
</evidence>
<comment type="caution">
    <text evidence="1">The sequence shown here is derived from an EMBL/GenBank/DDBJ whole genome shotgun (WGS) entry which is preliminary data.</text>
</comment>
<dbReference type="Proteomes" id="UP000219901">
    <property type="component" value="Unassembled WGS sequence"/>
</dbReference>